<keyword evidence="2" id="KW-1185">Reference proteome</keyword>
<sequence length="131" mass="14729">MQDEAQAHRGVANLTVTERPVKLRDKRWPEPPLGNGAGHKQVNPIASILYQVLAPLDPTEVKAVAHDAVEDLTYDWLLLVRQRSAALDVYDNDREVVCVKHLDDSLKMGLSPVSILQLHRSLWIFTHSCSE</sequence>
<proteinExistence type="predicted"/>
<name>A0ABQ5QT45_9ACTN</name>
<accession>A0ABQ5QT45</accession>
<protein>
    <submittedName>
        <fullName evidence="1">Uncharacterized protein</fullName>
    </submittedName>
</protein>
<organism evidence="1 2">
    <name type="scientific">Phytohabitans aurantiacus</name>
    <dbReference type="NCBI Taxonomy" id="3016789"/>
    <lineage>
        <taxon>Bacteria</taxon>
        <taxon>Bacillati</taxon>
        <taxon>Actinomycetota</taxon>
        <taxon>Actinomycetes</taxon>
        <taxon>Micromonosporales</taxon>
        <taxon>Micromonosporaceae</taxon>
    </lineage>
</organism>
<dbReference type="Proteomes" id="UP001144280">
    <property type="component" value="Unassembled WGS sequence"/>
</dbReference>
<evidence type="ECO:0000313" key="1">
    <source>
        <dbReference type="EMBL" id="GLH96786.1"/>
    </source>
</evidence>
<evidence type="ECO:0000313" key="2">
    <source>
        <dbReference type="Proteomes" id="UP001144280"/>
    </source>
</evidence>
<reference evidence="1" key="1">
    <citation type="submission" date="2022-12" db="EMBL/GenBank/DDBJ databases">
        <title>New Phytohabitans aurantiacus sp. RD004123 nov., an actinomycete isolated from soil.</title>
        <authorList>
            <person name="Triningsih D.W."/>
            <person name="Harunari E."/>
            <person name="Igarashi Y."/>
        </authorList>
    </citation>
    <scope>NUCLEOTIDE SEQUENCE</scope>
    <source>
        <strain evidence="1">RD004123</strain>
    </source>
</reference>
<gene>
    <name evidence="1" type="ORF">Pa4123_20600</name>
</gene>
<dbReference type="EMBL" id="BSDI01000007">
    <property type="protein sequence ID" value="GLH96786.1"/>
    <property type="molecule type" value="Genomic_DNA"/>
</dbReference>
<comment type="caution">
    <text evidence="1">The sequence shown here is derived from an EMBL/GenBank/DDBJ whole genome shotgun (WGS) entry which is preliminary data.</text>
</comment>